<name>A0A835JG39_9ROSI</name>
<protein>
    <submittedName>
        <fullName evidence="1">Uncharacterized protein</fullName>
    </submittedName>
</protein>
<dbReference type="PANTHER" id="PTHR31541">
    <property type="entry name" value="B3 DOMAIN PLANT PROTEIN-RELATED"/>
    <property type="match status" value="1"/>
</dbReference>
<comment type="caution">
    <text evidence="1">The sequence shown here is derived from an EMBL/GenBank/DDBJ whole genome shotgun (WGS) entry which is preliminary data.</text>
</comment>
<reference evidence="1 2" key="1">
    <citation type="submission" date="2020-10" db="EMBL/GenBank/DDBJ databases">
        <title>Plant Genome Project.</title>
        <authorList>
            <person name="Zhang R.-G."/>
        </authorList>
    </citation>
    <scope>NUCLEOTIDE SEQUENCE [LARGE SCALE GENOMIC DNA]</scope>
    <source>
        <strain evidence="1">FAFU-HL-1</strain>
        <tissue evidence="1">Leaf</tissue>
    </source>
</reference>
<keyword evidence="2" id="KW-1185">Reference proteome</keyword>
<dbReference type="PANTHER" id="PTHR31541:SF25">
    <property type="entry name" value="GAMMA-GLIADIN B"/>
    <property type="match status" value="1"/>
</dbReference>
<organism evidence="1 2">
    <name type="scientific">Salix dunnii</name>
    <dbReference type="NCBI Taxonomy" id="1413687"/>
    <lineage>
        <taxon>Eukaryota</taxon>
        <taxon>Viridiplantae</taxon>
        <taxon>Streptophyta</taxon>
        <taxon>Embryophyta</taxon>
        <taxon>Tracheophyta</taxon>
        <taxon>Spermatophyta</taxon>
        <taxon>Magnoliopsida</taxon>
        <taxon>eudicotyledons</taxon>
        <taxon>Gunneridae</taxon>
        <taxon>Pentapetalae</taxon>
        <taxon>rosids</taxon>
        <taxon>fabids</taxon>
        <taxon>Malpighiales</taxon>
        <taxon>Salicaceae</taxon>
        <taxon>Saliceae</taxon>
        <taxon>Salix</taxon>
    </lineage>
</organism>
<dbReference type="AlphaFoldDB" id="A0A835JG39"/>
<dbReference type="Proteomes" id="UP000657918">
    <property type="component" value="Unassembled WGS sequence"/>
</dbReference>
<dbReference type="InterPro" id="IPR005508">
    <property type="entry name" value="At2g31720-like"/>
</dbReference>
<dbReference type="GO" id="GO:0003677">
    <property type="term" value="F:DNA binding"/>
    <property type="evidence" value="ECO:0007669"/>
    <property type="project" value="InterPro"/>
</dbReference>
<dbReference type="Pfam" id="PF03754">
    <property type="entry name" value="At2g31720-like"/>
    <property type="match status" value="1"/>
</dbReference>
<sequence>MPWKKSTDKDLELRITKRLFQTDMNEQHDRLSMLQNQIKDLQGFLNDEEKRNCPNTNLKIMASRRSCLIWPALTVFIPGHDDEQKVSDTSAGTMRLRKWDMKNSSPFILFSNKKVLKESDIVQIYSFKRNENLCGSSQGKNEDGAST</sequence>
<dbReference type="EMBL" id="JADGMS010000013">
    <property type="protein sequence ID" value="KAF9670562.1"/>
    <property type="molecule type" value="Genomic_DNA"/>
</dbReference>
<gene>
    <name evidence="1" type="ORF">SADUNF_Sadunf13G0081900</name>
</gene>
<accession>A0A835JG39</accession>
<proteinExistence type="predicted"/>
<evidence type="ECO:0000313" key="1">
    <source>
        <dbReference type="EMBL" id="KAF9670562.1"/>
    </source>
</evidence>
<evidence type="ECO:0000313" key="2">
    <source>
        <dbReference type="Proteomes" id="UP000657918"/>
    </source>
</evidence>
<dbReference type="OrthoDB" id="1935604at2759"/>